<sequence>MLYTYFSSRLRELGYISLHIGRETPDLQKLAVKMLVKGYGIVEERREGIVVKESDGIKLLKSKGSEKSDCIYRKGGKNIIPDPPQYPKVVVDLGLFNALDEEEKKKTITQLFMTLNVVRKFWWDGNMVVVGDMKVGKAVTTSSFKSDAPTIVLDPYGDVEADEKIIRGADVFILGGIVDKGRRLKFATSELARKRGYDYPRVKIKLRGSTVGVPDEFNKIAEVVLRVKEGEGLEDAVISVMSKADKVARILHDVNLRGVEVLPEEFKWLKADDKVVNMVKSKLNKL</sequence>
<evidence type="ECO:0000256" key="1">
    <source>
        <dbReference type="ARBA" id="ARBA00022603"/>
    </source>
</evidence>
<dbReference type="AlphaFoldDB" id="A0A8D5ZJH8"/>
<keyword evidence="1 5" id="KW-0489">Methyltransferase</keyword>
<dbReference type="InterPro" id="IPR016742">
    <property type="entry name" value="tRNA_m1G_mtfrase_arc"/>
</dbReference>
<dbReference type="GeneID" id="66163200"/>
<dbReference type="EMBL" id="AP024597">
    <property type="protein sequence ID" value="BCU70187.1"/>
    <property type="molecule type" value="Genomic_DNA"/>
</dbReference>
<keyword evidence="3" id="KW-0949">S-adenosyl-L-methionine</keyword>
<reference evidence="5 6" key="1">
    <citation type="submission" date="2021-04" db="EMBL/GenBank/DDBJ databases">
        <title>Complete genome sequence of Stygiolobus sp. KN-1.</title>
        <authorList>
            <person name="Nakamura K."/>
            <person name="Sakai H."/>
            <person name="Kurosawa N."/>
        </authorList>
    </citation>
    <scope>NUCLEOTIDE SEQUENCE [LARGE SCALE GENOMIC DNA]</scope>
    <source>
        <strain evidence="5 6">KN-1</strain>
    </source>
</reference>
<evidence type="ECO:0000259" key="4">
    <source>
        <dbReference type="PROSITE" id="PS51675"/>
    </source>
</evidence>
<dbReference type="RefSeq" id="WP_221286634.1">
    <property type="nucleotide sequence ID" value="NZ_AP024597.1"/>
</dbReference>
<keyword evidence="2" id="KW-0808">Transferase</keyword>
<dbReference type="InterPro" id="IPR038459">
    <property type="entry name" value="MT_TRM10-typ_sf"/>
</dbReference>
<evidence type="ECO:0000313" key="5">
    <source>
        <dbReference type="EMBL" id="BCU70187.1"/>
    </source>
</evidence>
<evidence type="ECO:0000256" key="3">
    <source>
        <dbReference type="ARBA" id="ARBA00022691"/>
    </source>
</evidence>
<protein>
    <submittedName>
        <fullName evidence="5">tRNA methyltransferase</fullName>
    </submittedName>
</protein>
<accession>A0A8D5ZJH8</accession>
<keyword evidence="6" id="KW-1185">Reference proteome</keyword>
<dbReference type="Proteomes" id="UP000825123">
    <property type="component" value="Chromosome"/>
</dbReference>
<dbReference type="GO" id="GO:0008175">
    <property type="term" value="F:tRNA methyltransferase activity"/>
    <property type="evidence" value="ECO:0007669"/>
    <property type="project" value="InterPro"/>
</dbReference>
<organism evidence="5 6">
    <name type="scientific">Stygiolobus caldivivus</name>
    <dbReference type="NCBI Taxonomy" id="2824673"/>
    <lineage>
        <taxon>Archaea</taxon>
        <taxon>Thermoproteota</taxon>
        <taxon>Thermoprotei</taxon>
        <taxon>Sulfolobales</taxon>
        <taxon>Sulfolobaceae</taxon>
        <taxon>Stygiolobus</taxon>
    </lineage>
</organism>
<dbReference type="PROSITE" id="PS51675">
    <property type="entry name" value="SAM_MT_TRM10"/>
    <property type="match status" value="1"/>
</dbReference>
<feature type="domain" description="SAM-dependent MTase TRM10-type" evidence="4">
    <location>
        <begin position="71"/>
        <end position="248"/>
    </location>
</feature>
<gene>
    <name evidence="5" type="ORF">KN1_14840</name>
</gene>
<dbReference type="Gene3D" id="3.40.1280.30">
    <property type="match status" value="1"/>
</dbReference>
<dbReference type="PIRSF" id="PIRSF018978">
    <property type="entry name" value="tRNA_m1G_mtfrase_arc_prd"/>
    <property type="match status" value="1"/>
</dbReference>
<dbReference type="InterPro" id="IPR028564">
    <property type="entry name" value="MT_TRM10-typ"/>
</dbReference>
<proteinExistence type="predicted"/>
<name>A0A8D5ZJH8_9CREN</name>
<evidence type="ECO:0000256" key="2">
    <source>
        <dbReference type="ARBA" id="ARBA00022679"/>
    </source>
</evidence>
<evidence type="ECO:0000313" key="6">
    <source>
        <dbReference type="Proteomes" id="UP000825123"/>
    </source>
</evidence>
<dbReference type="GO" id="GO:0030488">
    <property type="term" value="P:tRNA methylation"/>
    <property type="evidence" value="ECO:0007669"/>
    <property type="project" value="InterPro"/>
</dbReference>
<dbReference type="KEGG" id="csty:KN1_14840"/>